<dbReference type="PANTHER" id="PTHR44757:SF4">
    <property type="entry name" value="DIGUANYLATE CYCLASE DGCE-RELATED"/>
    <property type="match status" value="1"/>
</dbReference>
<dbReference type="Proteomes" id="UP000654108">
    <property type="component" value="Unassembled WGS sequence"/>
</dbReference>
<dbReference type="InterPro" id="IPR000014">
    <property type="entry name" value="PAS"/>
</dbReference>
<feature type="domain" description="GGDEF" evidence="3">
    <location>
        <begin position="437"/>
        <end position="570"/>
    </location>
</feature>
<name>A0A927FUU9_9HYPH</name>
<dbReference type="Pfam" id="PF08447">
    <property type="entry name" value="PAS_3"/>
    <property type="match status" value="2"/>
</dbReference>
<dbReference type="CDD" id="cd00130">
    <property type="entry name" value="PAS"/>
    <property type="match status" value="3"/>
</dbReference>
<keyword evidence="5" id="KW-1185">Reference proteome</keyword>
<dbReference type="Pfam" id="PF00990">
    <property type="entry name" value="GGDEF"/>
    <property type="match status" value="1"/>
</dbReference>
<dbReference type="InterPro" id="IPR000160">
    <property type="entry name" value="GGDEF_dom"/>
</dbReference>
<dbReference type="PANTHER" id="PTHR44757">
    <property type="entry name" value="DIGUANYLATE CYCLASE DGCP"/>
    <property type="match status" value="1"/>
</dbReference>
<protein>
    <submittedName>
        <fullName evidence="4">PAS domain S-box protein</fullName>
    </submittedName>
</protein>
<evidence type="ECO:0000313" key="5">
    <source>
        <dbReference type="Proteomes" id="UP000654108"/>
    </source>
</evidence>
<feature type="domain" description="PAS" evidence="1">
    <location>
        <begin position="26"/>
        <end position="89"/>
    </location>
</feature>
<dbReference type="NCBIfam" id="TIGR00254">
    <property type="entry name" value="GGDEF"/>
    <property type="match status" value="1"/>
</dbReference>
<dbReference type="SUPFAM" id="SSF55785">
    <property type="entry name" value="PYP-like sensor domain (PAS domain)"/>
    <property type="match status" value="3"/>
</dbReference>
<dbReference type="AlphaFoldDB" id="A0A927FUU9"/>
<dbReference type="Gene3D" id="3.30.70.270">
    <property type="match status" value="1"/>
</dbReference>
<dbReference type="InterPro" id="IPR013656">
    <property type="entry name" value="PAS_4"/>
</dbReference>
<gene>
    <name evidence="4" type="ORF">IC608_09895</name>
</gene>
<dbReference type="PROSITE" id="PS50113">
    <property type="entry name" value="PAC"/>
    <property type="match status" value="2"/>
</dbReference>
<dbReference type="Pfam" id="PF08448">
    <property type="entry name" value="PAS_4"/>
    <property type="match status" value="1"/>
</dbReference>
<dbReference type="Gene3D" id="3.30.450.20">
    <property type="entry name" value="PAS domain"/>
    <property type="match status" value="3"/>
</dbReference>
<dbReference type="FunFam" id="3.30.70.270:FF:000001">
    <property type="entry name" value="Diguanylate cyclase domain protein"/>
    <property type="match status" value="1"/>
</dbReference>
<dbReference type="InterPro" id="IPR001610">
    <property type="entry name" value="PAC"/>
</dbReference>
<evidence type="ECO:0000259" key="3">
    <source>
        <dbReference type="PROSITE" id="PS50887"/>
    </source>
</evidence>
<feature type="domain" description="PAS" evidence="1">
    <location>
        <begin position="143"/>
        <end position="217"/>
    </location>
</feature>
<feature type="domain" description="PAC" evidence="2">
    <location>
        <begin position="221"/>
        <end position="274"/>
    </location>
</feature>
<dbReference type="InterPro" id="IPR043128">
    <property type="entry name" value="Rev_trsase/Diguanyl_cyclase"/>
</dbReference>
<evidence type="ECO:0000259" key="1">
    <source>
        <dbReference type="PROSITE" id="PS50112"/>
    </source>
</evidence>
<accession>A0A927FUU9</accession>
<dbReference type="PROSITE" id="PS50112">
    <property type="entry name" value="PAS"/>
    <property type="match status" value="3"/>
</dbReference>
<proteinExistence type="predicted"/>
<dbReference type="NCBIfam" id="TIGR00229">
    <property type="entry name" value="sensory_box"/>
    <property type="match status" value="3"/>
</dbReference>
<dbReference type="InterPro" id="IPR000700">
    <property type="entry name" value="PAS-assoc_C"/>
</dbReference>
<feature type="domain" description="PAS" evidence="1">
    <location>
        <begin position="275"/>
        <end position="320"/>
    </location>
</feature>
<evidence type="ECO:0000259" key="2">
    <source>
        <dbReference type="PROSITE" id="PS50113"/>
    </source>
</evidence>
<comment type="caution">
    <text evidence="4">The sequence shown here is derived from an EMBL/GenBank/DDBJ whole genome shotgun (WGS) entry which is preliminary data.</text>
</comment>
<evidence type="ECO:0000313" key="4">
    <source>
        <dbReference type="EMBL" id="MBD8065787.1"/>
    </source>
</evidence>
<dbReference type="InterPro" id="IPR052155">
    <property type="entry name" value="Biofilm_reg_signaling"/>
</dbReference>
<dbReference type="InterPro" id="IPR035965">
    <property type="entry name" value="PAS-like_dom_sf"/>
</dbReference>
<dbReference type="SUPFAM" id="SSF55073">
    <property type="entry name" value="Nucleotide cyclase"/>
    <property type="match status" value="1"/>
</dbReference>
<dbReference type="RefSeq" id="WP_191774944.1">
    <property type="nucleotide sequence ID" value="NZ_JACYFU010000002.1"/>
</dbReference>
<dbReference type="EMBL" id="JACYFU010000002">
    <property type="protein sequence ID" value="MBD8065787.1"/>
    <property type="molecule type" value="Genomic_DNA"/>
</dbReference>
<dbReference type="SMART" id="SM00086">
    <property type="entry name" value="PAC"/>
    <property type="match status" value="3"/>
</dbReference>
<dbReference type="PROSITE" id="PS50887">
    <property type="entry name" value="GGDEF"/>
    <property type="match status" value="1"/>
</dbReference>
<reference evidence="4" key="1">
    <citation type="submission" date="2020-09" db="EMBL/GenBank/DDBJ databases">
        <title>Genome seq and assembly of Devosia sp.</title>
        <authorList>
            <person name="Chhetri G."/>
        </authorList>
    </citation>
    <scope>NUCLEOTIDE SEQUENCE</scope>
    <source>
        <strain evidence="4">PTR5</strain>
    </source>
</reference>
<dbReference type="CDD" id="cd01949">
    <property type="entry name" value="GGDEF"/>
    <property type="match status" value="1"/>
</dbReference>
<feature type="domain" description="PAC" evidence="2">
    <location>
        <begin position="353"/>
        <end position="405"/>
    </location>
</feature>
<sequence length="579" mass="63692">MAKPRVKLGANAPVRLSETAGEGLALLDAAPLGMLVLDEAGRTLYANAAFSAMTGHVLPLADDFAFLQTIHADDTTPVRLQLERLVRGEVETLRGEHRLMHADGGTLWVMLAASRLPGAQPRVIVQLTSIELQKKAEEALAYSESRWNFALEGARQGVWDHDIRTDTMFYSRMWRRMRGIPADEVVGKDHQKQWLSRVHPDDHVRVLHEIERQDRGDEDFEALEYREMTRDGRYIWILSRGRPVEWDADGNPVRTIGTDTDITYLKTIEQELASEKERLRITLDAMADGMIATDAQGNVVFLNPAAEALIGRRAEEIRGRPAQDVFCLRHEMTGLPIPCPVRRCLETHQTVRSDDDAQLLHADGALRDIRCMASPVTMPDGTLSGVVLVFQDVTQSRALQRELAHSAAHDPLTGLPNRAAFERGMAAAIATATSGTRSHGLVYIDLDRFKPVNDTAGHAAGDALLKQVARTIRECCRSHDVAARIGGDEFAVILEGCPPANARLIAEKIVRAIGSLIFTWSGRDYRIGASAGVTQISAEPASPLGFLGEADAACYSAKSAGRGRVVAFRDMLGPEQRRD</sequence>
<dbReference type="SMART" id="SM00091">
    <property type="entry name" value="PAS"/>
    <property type="match status" value="3"/>
</dbReference>
<dbReference type="SMART" id="SM00267">
    <property type="entry name" value="GGDEF"/>
    <property type="match status" value="1"/>
</dbReference>
<dbReference type="InterPro" id="IPR013655">
    <property type="entry name" value="PAS_fold_3"/>
</dbReference>
<dbReference type="GO" id="GO:0003824">
    <property type="term" value="F:catalytic activity"/>
    <property type="evidence" value="ECO:0007669"/>
    <property type="project" value="UniProtKB-ARBA"/>
</dbReference>
<organism evidence="4 5">
    <name type="scientific">Devosia oryzisoli</name>
    <dbReference type="NCBI Taxonomy" id="2774138"/>
    <lineage>
        <taxon>Bacteria</taxon>
        <taxon>Pseudomonadati</taxon>
        <taxon>Pseudomonadota</taxon>
        <taxon>Alphaproteobacteria</taxon>
        <taxon>Hyphomicrobiales</taxon>
        <taxon>Devosiaceae</taxon>
        <taxon>Devosia</taxon>
    </lineage>
</organism>
<dbReference type="InterPro" id="IPR029787">
    <property type="entry name" value="Nucleotide_cyclase"/>
</dbReference>